<sequence length="877" mass="97445">MNKRYYYAATALLGALCLTPARAEAPFSFKTTPGQLSKNTIPSAYALNVNLDPDSLVLKGHEAITVTVVAPMRSVTLNQAGLHVTRAAIDDNAVQAIVHDEKKQTVTLFMRRALKVGQHRITLDYDGAILTTPNGLYSNDYRGEDGRTHRMLVTQFEVADARRMFPVWDEPAFKATFRLKVTLPADYVGVSNMPVEKTRRVGAGWKTLTFQKTPKMSSYLLAFIAGDMGFLQARSGATDIGVYTPKGKQEQGRYALQAAQSLLPYYNSYFGTSYPLPKMDMIAVPGNYQAGAMENWGALTYIDNDLLFDPKSSTLSTKELIYEVVAHEMAHQWSGDLVTMGWWNDLWLNEGFASWMEVKATAAFNPEWDFWTRQHQTREATMARDALPSTHPIQQVIHNVAEAESVFDAISYGKGELVIRMLEGWLGEDRFRDGMRHYMQAHAYSNATSQDLWNALSKASGQDVSRVAKSFTEQKGLPQLNVALRCVGGKASYTLTQRRFVVHDPKASASIWSIPVVVGGPNQAVQKLVVGTRPVTVMGASCQTPLAFNWGESGYYRVNYDAASLALLEDHAAALPAVERATLLGDRYALFEAGRAPLSQYLNGVIRLVGAQERNSTVVEEVLSRFTLLNGYEQGQADQEVFQQRVRPVLQPQLARLGWDAQEGESVLDSLLRPQVIEALGLLNDPQTLKEANPRFTAWLADANALRPELVAPVTAVMMRHADQNTWNRVAQRIQHADSTEVKLRLFNALSYVSDPSLIEQTVQFAYSGAIPNGRINRVLVMMARHSAHPEQVWQSVLAHKDEIRVHLTPGSQDTFLADIASCLLGVPTREALEADVKARPTHGAQLALKRALEQSAAQEDNRHRAVMQIHDWLHAP</sequence>
<dbReference type="Proteomes" id="UP001062901">
    <property type="component" value="Unassembled WGS sequence"/>
</dbReference>
<keyword evidence="5 9" id="KW-0479">Metal-binding</keyword>
<comment type="caution">
    <text evidence="14">The sequence shown here is derived from an EMBL/GenBank/DDBJ whole genome shotgun (WGS) entry which is preliminary data.</text>
</comment>
<dbReference type="Gene3D" id="2.60.40.1730">
    <property type="entry name" value="tricorn interacting facor f3 domain"/>
    <property type="match status" value="1"/>
</dbReference>
<feature type="domain" description="Aminopeptidase N-like N-terminal" evidence="13">
    <location>
        <begin position="42"/>
        <end position="220"/>
    </location>
</feature>
<dbReference type="EC" id="3.4.11.-" evidence="9"/>
<dbReference type="InterPro" id="IPR042097">
    <property type="entry name" value="Aminopeptidase_N-like_N_sf"/>
</dbReference>
<evidence type="ECO:0000256" key="6">
    <source>
        <dbReference type="ARBA" id="ARBA00022801"/>
    </source>
</evidence>
<comment type="cofactor">
    <cofactor evidence="9">
        <name>Zn(2+)</name>
        <dbReference type="ChEBI" id="CHEBI:29105"/>
    </cofactor>
    <text evidence="9">Binds 1 zinc ion per subunit.</text>
</comment>
<dbReference type="PANTHER" id="PTHR11533:SF174">
    <property type="entry name" value="PUROMYCIN-SENSITIVE AMINOPEPTIDASE-RELATED"/>
    <property type="match status" value="1"/>
</dbReference>
<accession>A0ABQ0NWY5</accession>
<dbReference type="SUPFAM" id="SSF55486">
    <property type="entry name" value="Metalloproteases ('zincins'), catalytic domain"/>
    <property type="match status" value="1"/>
</dbReference>
<keyword evidence="4 9" id="KW-0645">Protease</keyword>
<dbReference type="PANTHER" id="PTHR11533">
    <property type="entry name" value="PROTEASE M1 ZINC METALLOPROTEASE"/>
    <property type="match status" value="1"/>
</dbReference>
<feature type="domain" description="Peptidase M1 membrane alanine aminopeptidase" evidence="11">
    <location>
        <begin position="254"/>
        <end position="471"/>
    </location>
</feature>
<evidence type="ECO:0000256" key="2">
    <source>
        <dbReference type="ARBA" id="ARBA00010136"/>
    </source>
</evidence>
<evidence type="ECO:0000259" key="12">
    <source>
        <dbReference type="Pfam" id="PF11838"/>
    </source>
</evidence>
<evidence type="ECO:0000256" key="4">
    <source>
        <dbReference type="ARBA" id="ARBA00022670"/>
    </source>
</evidence>
<evidence type="ECO:0000256" key="7">
    <source>
        <dbReference type="ARBA" id="ARBA00022833"/>
    </source>
</evidence>
<name>A0ABQ0NWY5_9PROT</name>
<evidence type="ECO:0000256" key="8">
    <source>
        <dbReference type="ARBA" id="ARBA00023049"/>
    </source>
</evidence>
<feature type="signal peptide" evidence="10">
    <location>
        <begin position="1"/>
        <end position="23"/>
    </location>
</feature>
<protein>
    <recommendedName>
        <fullName evidence="9">Aminopeptidase</fullName>
        <ecNumber evidence="9">3.4.11.-</ecNumber>
    </recommendedName>
</protein>
<dbReference type="Pfam" id="PF17900">
    <property type="entry name" value="Peptidase_M1_N"/>
    <property type="match status" value="1"/>
</dbReference>
<gene>
    <name evidence="14" type="ORF">AA15669_0467</name>
</gene>
<dbReference type="RefSeq" id="WP_018980830.1">
    <property type="nucleotide sequence ID" value="NZ_BAQD01000004.1"/>
</dbReference>
<evidence type="ECO:0000259" key="13">
    <source>
        <dbReference type="Pfam" id="PF17900"/>
    </source>
</evidence>
<keyword evidence="7 9" id="KW-0862">Zinc</keyword>
<feature type="domain" description="ERAP1-like C-terminal" evidence="12">
    <location>
        <begin position="548"/>
        <end position="855"/>
    </location>
</feature>
<keyword evidence="10" id="KW-0732">Signal</keyword>
<organism evidence="14 15">
    <name type="scientific">Saccharibacter floricola DSM 15669</name>
    <dbReference type="NCBI Taxonomy" id="1123227"/>
    <lineage>
        <taxon>Bacteria</taxon>
        <taxon>Pseudomonadati</taxon>
        <taxon>Pseudomonadota</taxon>
        <taxon>Alphaproteobacteria</taxon>
        <taxon>Acetobacterales</taxon>
        <taxon>Acetobacteraceae</taxon>
        <taxon>Saccharibacter</taxon>
    </lineage>
</organism>
<evidence type="ECO:0000313" key="15">
    <source>
        <dbReference type="Proteomes" id="UP001062901"/>
    </source>
</evidence>
<dbReference type="Gene3D" id="1.25.50.20">
    <property type="match status" value="1"/>
</dbReference>
<dbReference type="InterPro" id="IPR024571">
    <property type="entry name" value="ERAP1-like_C_dom"/>
</dbReference>
<proteinExistence type="inferred from homology"/>
<evidence type="ECO:0000256" key="5">
    <source>
        <dbReference type="ARBA" id="ARBA00022723"/>
    </source>
</evidence>
<dbReference type="InterPro" id="IPR050344">
    <property type="entry name" value="Peptidase_M1_aminopeptidases"/>
</dbReference>
<dbReference type="InterPro" id="IPR045357">
    <property type="entry name" value="Aminopeptidase_N-like_N"/>
</dbReference>
<keyword evidence="6 9" id="KW-0378">Hydrolase</keyword>
<dbReference type="InterPro" id="IPR027268">
    <property type="entry name" value="Peptidase_M4/M1_CTD_sf"/>
</dbReference>
<evidence type="ECO:0000256" key="9">
    <source>
        <dbReference type="RuleBase" id="RU364040"/>
    </source>
</evidence>
<dbReference type="PRINTS" id="PR00756">
    <property type="entry name" value="ALADIPTASE"/>
</dbReference>
<feature type="chain" id="PRO_5046659075" description="Aminopeptidase" evidence="10">
    <location>
        <begin position="24"/>
        <end position="877"/>
    </location>
</feature>
<dbReference type="Pfam" id="PF11838">
    <property type="entry name" value="ERAP1_C"/>
    <property type="match status" value="1"/>
</dbReference>
<reference evidence="14" key="1">
    <citation type="submission" date="2013-04" db="EMBL/GenBank/DDBJ databases">
        <title>The genome sequencing project of 58 acetic acid bacteria.</title>
        <authorList>
            <person name="Okamoto-Kainuma A."/>
            <person name="Ishikawa M."/>
            <person name="Umino S."/>
            <person name="Koizumi Y."/>
            <person name="Shiwa Y."/>
            <person name="Yoshikawa H."/>
            <person name="Matsutani M."/>
            <person name="Matsushita K."/>
        </authorList>
    </citation>
    <scope>NUCLEOTIDE SEQUENCE</scope>
    <source>
        <strain evidence="14">DSM 15669</strain>
    </source>
</reference>
<comment type="similarity">
    <text evidence="2 9">Belongs to the peptidase M1 family.</text>
</comment>
<dbReference type="SUPFAM" id="SSF63737">
    <property type="entry name" value="Leukotriene A4 hydrolase N-terminal domain"/>
    <property type="match status" value="1"/>
</dbReference>
<comment type="catalytic activity">
    <reaction evidence="1">
        <text>Release of an N-terminal amino acid, Xaa-|-Yaa- from a peptide, amide or arylamide. Xaa is preferably Ala, but may be most amino acids including Pro (slow action). When a terminal hydrophobic residue is followed by a prolyl residue, the two may be released as an intact Xaa-Pro dipeptide.</text>
        <dbReference type="EC" id="3.4.11.2"/>
    </reaction>
</comment>
<evidence type="ECO:0000256" key="10">
    <source>
        <dbReference type="SAM" id="SignalP"/>
    </source>
</evidence>
<evidence type="ECO:0000256" key="1">
    <source>
        <dbReference type="ARBA" id="ARBA00000098"/>
    </source>
</evidence>
<dbReference type="EMBL" id="BAQD01000004">
    <property type="protein sequence ID" value="GBQ05447.1"/>
    <property type="molecule type" value="Genomic_DNA"/>
</dbReference>
<dbReference type="Gene3D" id="2.60.40.1910">
    <property type="match status" value="1"/>
</dbReference>
<dbReference type="Gene3D" id="1.10.390.10">
    <property type="entry name" value="Neutral Protease Domain 2"/>
    <property type="match status" value="1"/>
</dbReference>
<keyword evidence="15" id="KW-1185">Reference proteome</keyword>
<dbReference type="CDD" id="cd09601">
    <property type="entry name" value="M1_APN-Q_like"/>
    <property type="match status" value="1"/>
</dbReference>
<evidence type="ECO:0000313" key="14">
    <source>
        <dbReference type="EMBL" id="GBQ05447.1"/>
    </source>
</evidence>
<dbReference type="InterPro" id="IPR034016">
    <property type="entry name" value="M1_APN-typ"/>
</dbReference>
<dbReference type="InterPro" id="IPR014782">
    <property type="entry name" value="Peptidase_M1_dom"/>
</dbReference>
<evidence type="ECO:0000256" key="3">
    <source>
        <dbReference type="ARBA" id="ARBA00022438"/>
    </source>
</evidence>
<dbReference type="Pfam" id="PF01433">
    <property type="entry name" value="Peptidase_M1"/>
    <property type="match status" value="1"/>
</dbReference>
<dbReference type="GO" id="GO:0004177">
    <property type="term" value="F:aminopeptidase activity"/>
    <property type="evidence" value="ECO:0007669"/>
    <property type="project" value="UniProtKB-KW"/>
</dbReference>
<evidence type="ECO:0000259" key="11">
    <source>
        <dbReference type="Pfam" id="PF01433"/>
    </source>
</evidence>
<keyword evidence="3 9" id="KW-0031">Aminopeptidase</keyword>
<dbReference type="InterPro" id="IPR001930">
    <property type="entry name" value="Peptidase_M1"/>
</dbReference>
<keyword evidence="8 9" id="KW-0482">Metalloprotease</keyword>